<dbReference type="InterPro" id="IPR036597">
    <property type="entry name" value="Fido-like_dom_sf"/>
</dbReference>
<evidence type="ECO:0000259" key="2">
    <source>
        <dbReference type="PROSITE" id="PS51459"/>
    </source>
</evidence>
<feature type="domain" description="Fido" evidence="2">
    <location>
        <begin position="41"/>
        <end position="156"/>
    </location>
</feature>
<name>A0A507D247_9FUNG</name>
<dbReference type="PANTHER" id="PTHR13504:SF38">
    <property type="entry name" value="FIDO DOMAIN-CONTAINING PROTEIN"/>
    <property type="match status" value="1"/>
</dbReference>
<protein>
    <recommendedName>
        <fullName evidence="2">Fido domain-containing protein</fullName>
    </recommendedName>
</protein>
<dbReference type="STRING" id="286115.A0A507D247"/>
<dbReference type="Gene3D" id="1.10.3290.10">
    <property type="entry name" value="Fido-like domain"/>
    <property type="match status" value="1"/>
</dbReference>
<dbReference type="Pfam" id="PF02661">
    <property type="entry name" value="Fic"/>
    <property type="match status" value="1"/>
</dbReference>
<dbReference type="Proteomes" id="UP000317494">
    <property type="component" value="Unassembled WGS sequence"/>
</dbReference>
<dbReference type="PROSITE" id="PS51459">
    <property type="entry name" value="FIDO"/>
    <property type="match status" value="1"/>
</dbReference>
<comment type="caution">
    <text evidence="3">The sequence shown here is derived from an EMBL/GenBank/DDBJ whole genome shotgun (WGS) entry which is preliminary data.</text>
</comment>
<proteinExistence type="predicted"/>
<dbReference type="AlphaFoldDB" id="A0A507D247"/>
<dbReference type="InterPro" id="IPR003812">
    <property type="entry name" value="Fido"/>
</dbReference>
<evidence type="ECO:0000256" key="1">
    <source>
        <dbReference type="PIRSR" id="PIRSR640198-1"/>
    </source>
</evidence>
<dbReference type="VEuPathDB" id="FungiDB:SeMB42_g03966"/>
<sequence>MILESYNSEQTLPDGASQNDTYKMLEMIAESSNISDGEEIRWFAGVLEAHGILMKDATYEDAESLRHIIDTYNNSSKDEVVVAPTLFCYEILTLHPFENGNGRLARLLLTWALRQAGVPFPIPLSSGHRKSRSHYMRAILRARIGALQEFNTLTLLSVLRVVANYTEKYRILHS</sequence>
<accession>A0A507D247</accession>
<evidence type="ECO:0000313" key="4">
    <source>
        <dbReference type="Proteomes" id="UP000317494"/>
    </source>
</evidence>
<feature type="active site" evidence="1">
    <location>
        <position position="95"/>
    </location>
</feature>
<dbReference type="EMBL" id="QEAN01000151">
    <property type="protein sequence ID" value="TPX45542.1"/>
    <property type="molecule type" value="Genomic_DNA"/>
</dbReference>
<dbReference type="PANTHER" id="PTHR13504">
    <property type="entry name" value="FIDO DOMAIN-CONTAINING PROTEIN DDB_G0283145"/>
    <property type="match status" value="1"/>
</dbReference>
<dbReference type="InterPro" id="IPR040198">
    <property type="entry name" value="Fido_containing"/>
</dbReference>
<reference evidence="3 4" key="1">
    <citation type="journal article" date="2019" name="Sci. Rep.">
        <title>Comparative genomics of chytrid fungi reveal insights into the obligate biotrophic and pathogenic lifestyle of Synchytrium endobioticum.</title>
        <authorList>
            <person name="van de Vossenberg B.T.L.H."/>
            <person name="Warris S."/>
            <person name="Nguyen H.D.T."/>
            <person name="van Gent-Pelzer M.P.E."/>
            <person name="Joly D.L."/>
            <person name="van de Geest H.C."/>
            <person name="Bonants P.J.M."/>
            <person name="Smith D.S."/>
            <person name="Levesque C.A."/>
            <person name="van der Lee T.A.J."/>
        </authorList>
    </citation>
    <scope>NUCLEOTIDE SEQUENCE [LARGE SCALE GENOMIC DNA]</scope>
    <source>
        <strain evidence="3 4">MB42</strain>
    </source>
</reference>
<keyword evidence="4" id="KW-1185">Reference proteome</keyword>
<dbReference type="SUPFAM" id="SSF140931">
    <property type="entry name" value="Fic-like"/>
    <property type="match status" value="1"/>
</dbReference>
<organism evidence="3 4">
    <name type="scientific">Synchytrium endobioticum</name>
    <dbReference type="NCBI Taxonomy" id="286115"/>
    <lineage>
        <taxon>Eukaryota</taxon>
        <taxon>Fungi</taxon>
        <taxon>Fungi incertae sedis</taxon>
        <taxon>Chytridiomycota</taxon>
        <taxon>Chytridiomycota incertae sedis</taxon>
        <taxon>Chytridiomycetes</taxon>
        <taxon>Synchytriales</taxon>
        <taxon>Synchytriaceae</taxon>
        <taxon>Synchytrium</taxon>
    </lineage>
</organism>
<gene>
    <name evidence="3" type="ORF">SeMB42_g03966</name>
</gene>
<evidence type="ECO:0000313" key="3">
    <source>
        <dbReference type="EMBL" id="TPX45542.1"/>
    </source>
</evidence>